<dbReference type="GO" id="GO:0003677">
    <property type="term" value="F:DNA binding"/>
    <property type="evidence" value="ECO:0007669"/>
    <property type="project" value="UniProtKB-KW"/>
</dbReference>
<gene>
    <name evidence="3" type="ORF">COLO4_33080</name>
</gene>
<dbReference type="PANTHER" id="PTHR47165:SF4">
    <property type="entry name" value="OS03G0429900 PROTEIN"/>
    <property type="match status" value="1"/>
</dbReference>
<name>A0A1R3GWB0_9ROSI</name>
<evidence type="ECO:0000259" key="2">
    <source>
        <dbReference type="Pfam" id="PF16900"/>
    </source>
</evidence>
<keyword evidence="1" id="KW-0238">DNA-binding</keyword>
<dbReference type="SUPFAM" id="SSF50249">
    <property type="entry name" value="Nucleic acid-binding proteins"/>
    <property type="match status" value="1"/>
</dbReference>
<protein>
    <submittedName>
        <fullName evidence="3">Nucleic acid-binding protein</fullName>
    </submittedName>
</protein>
<evidence type="ECO:0000313" key="4">
    <source>
        <dbReference type="Proteomes" id="UP000187203"/>
    </source>
</evidence>
<reference evidence="4" key="1">
    <citation type="submission" date="2013-09" db="EMBL/GenBank/DDBJ databases">
        <title>Corchorus olitorius genome sequencing.</title>
        <authorList>
            <person name="Alam M."/>
            <person name="Haque M.S."/>
            <person name="Islam M.S."/>
            <person name="Emdad E.M."/>
            <person name="Islam M.M."/>
            <person name="Ahmed B."/>
            <person name="Halim A."/>
            <person name="Hossen Q.M.M."/>
            <person name="Hossain M.Z."/>
            <person name="Ahmed R."/>
            <person name="Khan M.M."/>
            <person name="Islam R."/>
            <person name="Rashid M.M."/>
            <person name="Khan S.A."/>
            <person name="Rahman M.S."/>
            <person name="Alam M."/>
            <person name="Yahiya A.S."/>
            <person name="Khan M.S."/>
            <person name="Azam M.S."/>
            <person name="Haque T."/>
            <person name="Lashkar M.Z.H."/>
            <person name="Akhand A.I."/>
            <person name="Morshed G."/>
            <person name="Roy S."/>
            <person name="Uddin K.S."/>
            <person name="Rabeya T."/>
            <person name="Hossain A.S."/>
            <person name="Chowdhury A."/>
            <person name="Snigdha A.R."/>
            <person name="Mortoza M.S."/>
            <person name="Matin S.A."/>
            <person name="Hoque S.M.E."/>
            <person name="Islam M.K."/>
            <person name="Roy D.K."/>
            <person name="Haider R."/>
            <person name="Moosa M.M."/>
            <person name="Elias S.M."/>
            <person name="Hasan A.M."/>
            <person name="Jahan S."/>
            <person name="Shafiuddin M."/>
            <person name="Mahmood N."/>
            <person name="Shommy N.S."/>
        </authorList>
    </citation>
    <scope>NUCLEOTIDE SEQUENCE [LARGE SCALE GENOMIC DNA]</scope>
    <source>
        <strain evidence="4">cv. O-4</strain>
    </source>
</reference>
<proteinExistence type="predicted"/>
<feature type="domain" description="Replication protein A OB" evidence="2">
    <location>
        <begin position="148"/>
        <end position="238"/>
    </location>
</feature>
<dbReference type="AlphaFoldDB" id="A0A1R3GWB0"/>
<dbReference type="InterPro" id="IPR031657">
    <property type="entry name" value="REPA_OB_2"/>
</dbReference>
<dbReference type="Pfam" id="PF16900">
    <property type="entry name" value="REPA_OB_2"/>
    <property type="match status" value="1"/>
</dbReference>
<dbReference type="Proteomes" id="UP000187203">
    <property type="component" value="Unassembled WGS sequence"/>
</dbReference>
<evidence type="ECO:0000313" key="3">
    <source>
        <dbReference type="EMBL" id="OMO62415.1"/>
    </source>
</evidence>
<evidence type="ECO:0000256" key="1">
    <source>
        <dbReference type="ARBA" id="ARBA00023125"/>
    </source>
</evidence>
<dbReference type="OrthoDB" id="1931061at2759"/>
<sequence length="381" mass="41838">MASETQSTLIQGSKDAAPGHSLLGITGFDEPVFSHLSGLKPGMRAYIVVRVCRLWETILSNGSVAVTTDLIIADKMEVLAEGKIYKVVRFQVVPWESNYKPLPSDHAIFFNSSTEIELLDQPAENFPRYYFDIAGIDEINTRKEKDPLLTDTAGLLLSITEVGQIRVSTRESVDQRDLCIKLPSGHELKVSIWQHHARNLDAASLVSMCPEPVLVIAGTIVKEYRDTKYLSSSSATMIYTNPAIDHIRLLRESLLGLEGARSVVFTEVDKFKLPPTAKDVKGKDYAFTIGVPDQSFKQGYLRYKIYAFEESGTKDAAGELGIPEDLILSQAAGSSINPPAAHDMISLTAQKAVYRLGDVVPDDSPGTPYISHVLPSNKAPE</sequence>
<keyword evidence="4" id="KW-1185">Reference proteome</keyword>
<organism evidence="3 4">
    <name type="scientific">Corchorus olitorius</name>
    <dbReference type="NCBI Taxonomy" id="93759"/>
    <lineage>
        <taxon>Eukaryota</taxon>
        <taxon>Viridiplantae</taxon>
        <taxon>Streptophyta</taxon>
        <taxon>Embryophyta</taxon>
        <taxon>Tracheophyta</taxon>
        <taxon>Spermatophyta</taxon>
        <taxon>Magnoliopsida</taxon>
        <taxon>eudicotyledons</taxon>
        <taxon>Gunneridae</taxon>
        <taxon>Pentapetalae</taxon>
        <taxon>rosids</taxon>
        <taxon>malvids</taxon>
        <taxon>Malvales</taxon>
        <taxon>Malvaceae</taxon>
        <taxon>Grewioideae</taxon>
        <taxon>Apeibeae</taxon>
        <taxon>Corchorus</taxon>
    </lineage>
</organism>
<dbReference type="InterPro" id="IPR012340">
    <property type="entry name" value="NA-bd_OB-fold"/>
</dbReference>
<dbReference type="PANTHER" id="PTHR47165">
    <property type="entry name" value="OS03G0429900 PROTEIN"/>
    <property type="match status" value="1"/>
</dbReference>
<comment type="caution">
    <text evidence="3">The sequence shown here is derived from an EMBL/GenBank/DDBJ whole genome shotgun (WGS) entry which is preliminary data.</text>
</comment>
<dbReference type="Gene3D" id="2.40.50.140">
    <property type="entry name" value="Nucleic acid-binding proteins"/>
    <property type="match status" value="1"/>
</dbReference>
<dbReference type="EMBL" id="AWUE01021396">
    <property type="protein sequence ID" value="OMO62415.1"/>
    <property type="molecule type" value="Genomic_DNA"/>
</dbReference>
<accession>A0A1R3GWB0</accession>
<dbReference type="STRING" id="93759.A0A1R3GWB0"/>